<evidence type="ECO:0000313" key="1">
    <source>
        <dbReference type="EMBL" id="SOH93896.1"/>
    </source>
</evidence>
<dbReference type="EMBL" id="OCTN01000002">
    <property type="protein sequence ID" value="SOH93896.1"/>
    <property type="molecule type" value="Genomic_DNA"/>
</dbReference>
<organism evidence="1 2">
    <name type="scientific">Pontivivens marinum</name>
    <dbReference type="NCBI Taxonomy" id="1690039"/>
    <lineage>
        <taxon>Bacteria</taxon>
        <taxon>Pseudomonadati</taxon>
        <taxon>Pseudomonadota</taxon>
        <taxon>Alphaproteobacteria</taxon>
        <taxon>Rhodobacterales</taxon>
        <taxon>Paracoccaceae</taxon>
        <taxon>Pontivivens</taxon>
    </lineage>
</organism>
<evidence type="ECO:0000313" key="2">
    <source>
        <dbReference type="Proteomes" id="UP000220034"/>
    </source>
</evidence>
<proteinExistence type="predicted"/>
<keyword evidence="2" id="KW-1185">Reference proteome</keyword>
<sequence length="32" mass="3399">MGVIAMRSLGQNLPTAYGAFKEELSRITGAIC</sequence>
<name>A0A2C9CRB1_9RHOB</name>
<reference evidence="2" key="1">
    <citation type="submission" date="2017-09" db="EMBL/GenBank/DDBJ databases">
        <authorList>
            <person name="Varghese N."/>
            <person name="Submissions S."/>
        </authorList>
    </citation>
    <scope>NUCLEOTIDE SEQUENCE [LARGE SCALE GENOMIC DNA]</scope>
    <source>
        <strain evidence="2">C7</strain>
    </source>
</reference>
<protein>
    <submittedName>
        <fullName evidence="1">Uncharacterized protein</fullName>
    </submittedName>
</protein>
<gene>
    <name evidence="1" type="ORF">SAMN06273572_102575</name>
</gene>
<accession>A0A2C9CRB1</accession>
<dbReference type="Proteomes" id="UP000220034">
    <property type="component" value="Unassembled WGS sequence"/>
</dbReference>
<dbReference type="AlphaFoldDB" id="A0A2C9CRB1"/>